<feature type="region of interest" description="Disordered" evidence="1">
    <location>
        <begin position="269"/>
        <end position="288"/>
    </location>
</feature>
<keyword evidence="3" id="KW-1185">Reference proteome</keyword>
<dbReference type="OrthoDB" id="1365452at2"/>
<accession>A0A1X7LIQ4</accession>
<sequence length="310" mass="36617">MQPIFPRRNWAINTLIEFRQGGVIYDFCKYFEEPGDGWEKEHLEFKVSHLFELFQGLKEELNQTIHTSNKITITTYFEELKQIISSWNLNNVDSDEILQEVEDWNEKKYNDFLEEIEKKSTEYFNKPERTKYAYLEEYENTFYSPFSMGLKTTKVINKNFFCIEDKPKLIDIQYFDKYLKILTRVTDEFNSSISKELKLYDEGKIISDINAEKSFYEKTMEKIKNNKIIAGILIGFLIYGGISETIKYTKENRENLFGNDGLLNQKKKDSTTLNKYSQSESENIQDSTININEEKLPTTLYPMKSTSPVP</sequence>
<reference evidence="3" key="1">
    <citation type="submission" date="2017-04" db="EMBL/GenBank/DDBJ databases">
        <authorList>
            <person name="Varghese N."/>
            <person name="Submissions S."/>
        </authorList>
    </citation>
    <scope>NUCLEOTIDE SEQUENCE [LARGE SCALE GENOMIC DNA]</scope>
    <source>
        <strain evidence="3">DSM 19835</strain>
    </source>
</reference>
<dbReference type="Proteomes" id="UP000193420">
    <property type="component" value="Unassembled WGS sequence"/>
</dbReference>
<protein>
    <submittedName>
        <fullName evidence="2">Uncharacterized protein</fullName>
    </submittedName>
</protein>
<proteinExistence type="predicted"/>
<dbReference type="EMBL" id="FXAO01000018">
    <property type="protein sequence ID" value="SMG53540.1"/>
    <property type="molecule type" value="Genomic_DNA"/>
</dbReference>
<gene>
    <name evidence="2" type="ORF">SAMN03080602_04395</name>
</gene>
<dbReference type="RefSeq" id="WP_085501035.1">
    <property type="nucleotide sequence ID" value="NZ_FXAO01000018.1"/>
</dbReference>
<evidence type="ECO:0000313" key="3">
    <source>
        <dbReference type="Proteomes" id="UP000193420"/>
    </source>
</evidence>
<name>A0A1X7LIQ4_9FLAO</name>
<organism evidence="2 3">
    <name type="scientific">Arenibacter troitsensis</name>
    <dbReference type="NCBI Taxonomy" id="188872"/>
    <lineage>
        <taxon>Bacteria</taxon>
        <taxon>Pseudomonadati</taxon>
        <taxon>Bacteroidota</taxon>
        <taxon>Flavobacteriia</taxon>
        <taxon>Flavobacteriales</taxon>
        <taxon>Flavobacteriaceae</taxon>
        <taxon>Arenibacter</taxon>
    </lineage>
</organism>
<dbReference type="AlphaFoldDB" id="A0A1X7LIQ4"/>
<feature type="compositionally biased region" description="Polar residues" evidence="1">
    <location>
        <begin position="271"/>
        <end position="288"/>
    </location>
</feature>
<evidence type="ECO:0000256" key="1">
    <source>
        <dbReference type="SAM" id="MobiDB-lite"/>
    </source>
</evidence>
<evidence type="ECO:0000313" key="2">
    <source>
        <dbReference type="EMBL" id="SMG53540.1"/>
    </source>
</evidence>